<evidence type="ECO:0000256" key="5">
    <source>
        <dbReference type="ARBA" id="ARBA00023012"/>
    </source>
</evidence>
<accession>B1Y8D9</accession>
<dbReference type="PANTHER" id="PTHR24421">
    <property type="entry name" value="NITRATE/NITRITE SENSOR PROTEIN NARX-RELATED"/>
    <property type="match status" value="1"/>
</dbReference>
<dbReference type="SMART" id="SM00387">
    <property type="entry name" value="HATPase_c"/>
    <property type="match status" value="1"/>
</dbReference>
<evidence type="ECO:0000256" key="6">
    <source>
        <dbReference type="SAM" id="Phobius"/>
    </source>
</evidence>
<dbReference type="eggNOG" id="COG4585">
    <property type="taxonomic scope" value="Bacteria"/>
</dbReference>
<feature type="transmembrane region" description="Helical" evidence="6">
    <location>
        <begin position="12"/>
        <end position="30"/>
    </location>
</feature>
<protein>
    <recommendedName>
        <fullName evidence="2">histidine kinase</fullName>
        <ecNumber evidence="2">2.7.13.3</ecNumber>
    </recommendedName>
</protein>
<evidence type="ECO:0000259" key="7">
    <source>
        <dbReference type="PROSITE" id="PS50109"/>
    </source>
</evidence>
<dbReference type="EC" id="2.7.13.3" evidence="2"/>
<dbReference type="Pfam" id="PF02518">
    <property type="entry name" value="HATPase_c"/>
    <property type="match status" value="1"/>
</dbReference>
<comment type="catalytic activity">
    <reaction evidence="1">
        <text>ATP + protein L-histidine = ADP + protein N-phospho-L-histidine.</text>
        <dbReference type="EC" id="2.7.13.3"/>
    </reaction>
</comment>
<feature type="transmembrane region" description="Helical" evidence="6">
    <location>
        <begin position="343"/>
        <end position="363"/>
    </location>
</feature>
<dbReference type="KEGG" id="lch:Lcho_3951"/>
<dbReference type="Gene3D" id="2.60.120.260">
    <property type="entry name" value="Galactose-binding domain-like"/>
    <property type="match status" value="1"/>
</dbReference>
<dbReference type="HOGENOM" id="CLU_014388_2_0_4"/>
<keyword evidence="6" id="KW-1133">Transmembrane helix</keyword>
<keyword evidence="6" id="KW-0472">Membrane</keyword>
<name>B1Y8D9_LEPCP</name>
<feature type="transmembrane region" description="Helical" evidence="6">
    <location>
        <begin position="369"/>
        <end position="389"/>
    </location>
</feature>
<reference evidence="8 9" key="1">
    <citation type="submission" date="2008-03" db="EMBL/GenBank/DDBJ databases">
        <title>Complete sequence of Leptothrix cholodnii SP-6.</title>
        <authorList>
            <consortium name="US DOE Joint Genome Institute"/>
            <person name="Copeland A."/>
            <person name="Lucas S."/>
            <person name="Lapidus A."/>
            <person name="Glavina del Rio T."/>
            <person name="Dalin E."/>
            <person name="Tice H."/>
            <person name="Bruce D."/>
            <person name="Goodwin L."/>
            <person name="Pitluck S."/>
            <person name="Chertkov O."/>
            <person name="Brettin T."/>
            <person name="Detter J.C."/>
            <person name="Han C."/>
            <person name="Kuske C.R."/>
            <person name="Schmutz J."/>
            <person name="Larimer F."/>
            <person name="Land M."/>
            <person name="Hauser L."/>
            <person name="Kyrpides N."/>
            <person name="Lykidis A."/>
            <person name="Emerson D."/>
            <person name="Richardson P."/>
        </authorList>
    </citation>
    <scope>NUCLEOTIDE SEQUENCE [LARGE SCALE GENOMIC DNA]</scope>
    <source>
        <strain evidence="9">ATCC 51168 / LMG 8142 / SP-6</strain>
    </source>
</reference>
<dbReference type="GO" id="GO:0000160">
    <property type="term" value="P:phosphorelay signal transduction system"/>
    <property type="evidence" value="ECO:0007669"/>
    <property type="project" value="UniProtKB-KW"/>
</dbReference>
<evidence type="ECO:0000256" key="1">
    <source>
        <dbReference type="ARBA" id="ARBA00000085"/>
    </source>
</evidence>
<dbReference type="SUPFAM" id="SSF55874">
    <property type="entry name" value="ATPase domain of HSP90 chaperone/DNA topoisomerase II/histidine kinase"/>
    <property type="match status" value="1"/>
</dbReference>
<dbReference type="GO" id="GO:0004673">
    <property type="term" value="F:protein histidine kinase activity"/>
    <property type="evidence" value="ECO:0007669"/>
    <property type="project" value="UniProtKB-EC"/>
</dbReference>
<dbReference type="CDD" id="cd16917">
    <property type="entry name" value="HATPase_UhpB-NarQ-NarX-like"/>
    <property type="match status" value="1"/>
</dbReference>
<dbReference type="Proteomes" id="UP000001693">
    <property type="component" value="Chromosome"/>
</dbReference>
<keyword evidence="6" id="KW-0812">Transmembrane</keyword>
<keyword evidence="5" id="KW-0902">Two-component regulatory system</keyword>
<organism evidence="8 9">
    <name type="scientific">Leptothrix cholodnii (strain ATCC 51168 / LMG 8142 / SP-6)</name>
    <name type="common">Leptothrix discophora (strain SP-6)</name>
    <dbReference type="NCBI Taxonomy" id="395495"/>
    <lineage>
        <taxon>Bacteria</taxon>
        <taxon>Pseudomonadati</taxon>
        <taxon>Pseudomonadota</taxon>
        <taxon>Betaproteobacteria</taxon>
        <taxon>Burkholderiales</taxon>
        <taxon>Sphaerotilaceae</taxon>
        <taxon>Leptothrix</taxon>
    </lineage>
</organism>
<keyword evidence="9" id="KW-1185">Reference proteome</keyword>
<dbReference type="PRINTS" id="PR00344">
    <property type="entry name" value="BCTRLSENSOR"/>
</dbReference>
<keyword evidence="4 8" id="KW-0418">Kinase</keyword>
<evidence type="ECO:0000313" key="9">
    <source>
        <dbReference type="Proteomes" id="UP000001693"/>
    </source>
</evidence>
<feature type="domain" description="Histidine kinase" evidence="7">
    <location>
        <begin position="442"/>
        <end position="625"/>
    </location>
</feature>
<evidence type="ECO:0000256" key="4">
    <source>
        <dbReference type="ARBA" id="ARBA00022777"/>
    </source>
</evidence>
<dbReference type="InterPro" id="IPR036890">
    <property type="entry name" value="HATPase_C_sf"/>
</dbReference>
<dbReference type="InterPro" id="IPR005467">
    <property type="entry name" value="His_kinase_dom"/>
</dbReference>
<evidence type="ECO:0000256" key="3">
    <source>
        <dbReference type="ARBA" id="ARBA00022679"/>
    </source>
</evidence>
<feature type="transmembrane region" description="Helical" evidence="6">
    <location>
        <begin position="227"/>
        <end position="249"/>
    </location>
</feature>
<keyword evidence="3" id="KW-0808">Transferase</keyword>
<evidence type="ECO:0000313" key="8">
    <source>
        <dbReference type="EMBL" id="ACB36205.1"/>
    </source>
</evidence>
<feature type="transmembrane region" description="Helical" evidence="6">
    <location>
        <begin position="312"/>
        <end position="331"/>
    </location>
</feature>
<proteinExistence type="predicted"/>
<dbReference type="Gene3D" id="3.30.565.10">
    <property type="entry name" value="Histidine kinase-like ATPase, C-terminal domain"/>
    <property type="match status" value="1"/>
</dbReference>
<dbReference type="InterPro" id="IPR004358">
    <property type="entry name" value="Sig_transdc_His_kin-like_C"/>
</dbReference>
<dbReference type="AlphaFoldDB" id="B1Y8D9"/>
<feature type="transmembrane region" description="Helical" evidence="6">
    <location>
        <begin position="283"/>
        <end position="306"/>
    </location>
</feature>
<dbReference type="STRING" id="395495.Lcho_3951"/>
<evidence type="ECO:0000256" key="2">
    <source>
        <dbReference type="ARBA" id="ARBA00012438"/>
    </source>
</evidence>
<feature type="transmembrane region" description="Helical" evidence="6">
    <location>
        <begin position="255"/>
        <end position="276"/>
    </location>
</feature>
<dbReference type="InterPro" id="IPR050482">
    <property type="entry name" value="Sensor_HK_TwoCompSys"/>
</dbReference>
<dbReference type="InterPro" id="IPR003594">
    <property type="entry name" value="HATPase_dom"/>
</dbReference>
<sequence>MRVRALAQALHPARWGLLLVALGIVVLWGFEVAGSGTTRGSVLLREAQVARGVAGNGTELPANTSRIVLPDVWERSQRPDTHAWYRIEFDRPASAPDTLMAAYLEQVCASYEVRLNGQLIDMRGSLVAPRPSDCYEPALMVLPPTLLKPSGNRLDVRVAGLALPQVAARERAAQLSAVRIGAFTDLEPLHRHTRNYNLGAAHALATVAGVIGLAALALKALSQLPYFGYFGAASLGWAVLCGLLTGAALPVPALWTELLICTLAPPVGVAGILFLMRYCGLRVVWLEVALALQCLMVPASLALAAPERVHSVALPWVIILTLELAATLAVFLRRAWRFSRPDFWIGAAATLAFVLTLAGEWLLRPGVLLLPGKHAISVAVIVMFAGMVWRMHQLFQGAIAAAEQGRIQAERRVIDITADMEQNYGQMAELRVEQVTTRERKRIAADLHDDLGAKLLTIVHTSENDRIATLAREALEEMRLSVRGLTGRAMQVGDAIGDWRSEVMSRLSQGGVELTWNTPDELLMSERAMSARAYVQTTRILREAVSNVLKHSGASRCEVSIRQDHSDFELTISDNGKGIPIALDGKLDRGHGMSTMKGRAKQLQGQCLVESGPGYGTTIRLTLPL</sequence>
<gene>
    <name evidence="8" type="ordered locus">Lcho_3951</name>
</gene>
<feature type="transmembrane region" description="Helical" evidence="6">
    <location>
        <begin position="198"/>
        <end position="218"/>
    </location>
</feature>
<dbReference type="PROSITE" id="PS50109">
    <property type="entry name" value="HIS_KIN"/>
    <property type="match status" value="1"/>
</dbReference>
<dbReference type="EMBL" id="CP001013">
    <property type="protein sequence ID" value="ACB36205.1"/>
    <property type="molecule type" value="Genomic_DNA"/>
</dbReference>